<sequence length="283" mass="30197">MSGAIEQTNAEKRPVVLALDTSTATMAMAIVQGTEVLGEAHSLAERNHSVEVVSKLKGLLASRGLTQQELGGIAVGKGPGSYTGMRIGVTVAKTLAWAWQLPLVGVSSLEALAFGQMNGKCSAAIGADEASVDEQWFVPIMDARRGQVYTAAFVSNGKADWQRMADDGIRLMNSWADRLHTLAAEHRSGAQSSQAGSLSITIGGDVQVHEAELIRLRELCAGIGVQVDYAQALMEGRSVALLGAARIARGEQEDVHAFVPNYTQLTEAEVKLREKQQAERESQ</sequence>
<evidence type="ECO:0000313" key="3">
    <source>
        <dbReference type="Proteomes" id="UP000005387"/>
    </source>
</evidence>
<evidence type="ECO:0000313" key="2">
    <source>
        <dbReference type="EMBL" id="EFM11885.1"/>
    </source>
</evidence>
<dbReference type="CDD" id="cd24032">
    <property type="entry name" value="ASKHA_NBD_TsaB"/>
    <property type="match status" value="1"/>
</dbReference>
<dbReference type="AlphaFoldDB" id="E0I769"/>
<keyword evidence="2" id="KW-0378">Hydrolase</keyword>
<dbReference type="Proteomes" id="UP000005387">
    <property type="component" value="Unassembled WGS sequence"/>
</dbReference>
<dbReference type="Pfam" id="PF00814">
    <property type="entry name" value="TsaD"/>
    <property type="match status" value="1"/>
</dbReference>
<dbReference type="GO" id="GO:0002949">
    <property type="term" value="P:tRNA threonylcarbamoyladenosine modification"/>
    <property type="evidence" value="ECO:0007669"/>
    <property type="project" value="InterPro"/>
</dbReference>
<feature type="domain" description="Gcp-like" evidence="1">
    <location>
        <begin position="43"/>
        <end position="176"/>
    </location>
</feature>
<evidence type="ECO:0000259" key="1">
    <source>
        <dbReference type="Pfam" id="PF00814"/>
    </source>
</evidence>
<proteinExistence type="predicted"/>
<gene>
    <name evidence="2" type="ORF">PaecuDRAFT_1493</name>
</gene>
<dbReference type="OrthoDB" id="9784166at2"/>
<dbReference type="Gene3D" id="3.30.420.40">
    <property type="match status" value="1"/>
</dbReference>
<dbReference type="eggNOG" id="COG1214">
    <property type="taxonomic scope" value="Bacteria"/>
</dbReference>
<dbReference type="PANTHER" id="PTHR11735">
    <property type="entry name" value="TRNA N6-ADENOSINE THREONYLCARBAMOYLTRANSFERASE"/>
    <property type="match status" value="1"/>
</dbReference>
<protein>
    <submittedName>
        <fullName evidence="2">Peptidase M22 glycoprotease</fullName>
    </submittedName>
</protein>
<dbReference type="GO" id="GO:0005829">
    <property type="term" value="C:cytosol"/>
    <property type="evidence" value="ECO:0007669"/>
    <property type="project" value="TreeGrafter"/>
</dbReference>
<dbReference type="RefSeq" id="WP_006037504.1">
    <property type="nucleotide sequence ID" value="NZ_AEDD01000003.1"/>
</dbReference>
<dbReference type="EMBL" id="AEDD01000003">
    <property type="protein sequence ID" value="EFM11885.1"/>
    <property type="molecule type" value="Genomic_DNA"/>
</dbReference>
<dbReference type="InterPro" id="IPR000905">
    <property type="entry name" value="Gcp-like_dom"/>
</dbReference>
<dbReference type="SUPFAM" id="SSF53067">
    <property type="entry name" value="Actin-like ATPase domain"/>
    <property type="match status" value="2"/>
</dbReference>
<organism evidence="2 3">
    <name type="scientific">Paenibacillus curdlanolyticus YK9</name>
    <dbReference type="NCBI Taxonomy" id="717606"/>
    <lineage>
        <taxon>Bacteria</taxon>
        <taxon>Bacillati</taxon>
        <taxon>Bacillota</taxon>
        <taxon>Bacilli</taxon>
        <taxon>Bacillales</taxon>
        <taxon>Paenibacillaceae</taxon>
        <taxon>Paenibacillus</taxon>
    </lineage>
</organism>
<dbReference type="NCBIfam" id="TIGR03725">
    <property type="entry name" value="T6A_YeaZ"/>
    <property type="match status" value="1"/>
</dbReference>
<dbReference type="GO" id="GO:0008233">
    <property type="term" value="F:peptidase activity"/>
    <property type="evidence" value="ECO:0007669"/>
    <property type="project" value="UniProtKB-KW"/>
</dbReference>
<dbReference type="STRING" id="717606.PaecuDRAFT_1493"/>
<dbReference type="PANTHER" id="PTHR11735:SF11">
    <property type="entry name" value="TRNA THREONYLCARBAMOYLADENOSINE BIOSYNTHESIS PROTEIN TSAB"/>
    <property type="match status" value="1"/>
</dbReference>
<dbReference type="InterPro" id="IPR043129">
    <property type="entry name" value="ATPase_NBD"/>
</dbReference>
<keyword evidence="3" id="KW-1185">Reference proteome</keyword>
<keyword evidence="2" id="KW-0645">Protease</keyword>
<accession>E0I769</accession>
<dbReference type="InterPro" id="IPR022496">
    <property type="entry name" value="T6A_TsaB"/>
</dbReference>
<reference evidence="2 3" key="1">
    <citation type="submission" date="2010-07" db="EMBL/GenBank/DDBJ databases">
        <title>The draft genome of Paenibacillus curdlanolyticus YK9.</title>
        <authorList>
            <consortium name="US DOE Joint Genome Institute (JGI-PGF)"/>
            <person name="Lucas S."/>
            <person name="Copeland A."/>
            <person name="Lapidus A."/>
            <person name="Cheng J.-F."/>
            <person name="Bruce D."/>
            <person name="Goodwin L."/>
            <person name="Pitluck S."/>
            <person name="Land M.L."/>
            <person name="Hauser L."/>
            <person name="Chang Y.-J."/>
            <person name="Jeffries C."/>
            <person name="Anderson I.J."/>
            <person name="Johnson E."/>
            <person name="Loganathan U."/>
            <person name="Mulhopadhyay B."/>
            <person name="Kyrpides N."/>
            <person name="Woyke T.J."/>
        </authorList>
    </citation>
    <scope>NUCLEOTIDE SEQUENCE [LARGE SCALE GENOMIC DNA]</scope>
    <source>
        <strain evidence="2 3">YK9</strain>
    </source>
</reference>
<dbReference type="GO" id="GO:0006508">
    <property type="term" value="P:proteolysis"/>
    <property type="evidence" value="ECO:0007669"/>
    <property type="project" value="UniProtKB-KW"/>
</dbReference>
<name>E0I769_9BACL</name>